<dbReference type="Pfam" id="PF09867">
    <property type="entry name" value="TagF_N"/>
    <property type="match status" value="1"/>
</dbReference>
<comment type="caution">
    <text evidence="1">The sequence shown here is derived from an EMBL/GenBank/DDBJ whole genome shotgun (WGS) entry which is preliminary data.</text>
</comment>
<dbReference type="Proteomes" id="UP000295606">
    <property type="component" value="Unassembled WGS sequence"/>
</dbReference>
<dbReference type="RefSeq" id="WP_133188587.1">
    <property type="nucleotide sequence ID" value="NZ_SMOD01000043.1"/>
</dbReference>
<accession>A0A4R5L3V5</accession>
<evidence type="ECO:0000313" key="1">
    <source>
        <dbReference type="EMBL" id="TDG03291.1"/>
    </source>
</evidence>
<dbReference type="NCBIfam" id="TIGR03373">
    <property type="entry name" value="VI_minor_4"/>
    <property type="match status" value="1"/>
</dbReference>
<dbReference type="EMBL" id="SMOD01000043">
    <property type="protein sequence ID" value="TDG03291.1"/>
    <property type="molecule type" value="Genomic_DNA"/>
</dbReference>
<dbReference type="PIRSF" id="PIRSF029287">
    <property type="entry name" value="UCP029287"/>
    <property type="match status" value="1"/>
</dbReference>
<dbReference type="OrthoDB" id="9801841at2"/>
<name>A0A4R5L3V5_9BURK</name>
<dbReference type="Gene3D" id="3.40.1730.10">
    <property type="entry name" value="pa0076 domain"/>
    <property type="match status" value="1"/>
</dbReference>
<organism evidence="1 2">
    <name type="scientific">Paraburkholderia guartelaensis</name>
    <dbReference type="NCBI Taxonomy" id="2546446"/>
    <lineage>
        <taxon>Bacteria</taxon>
        <taxon>Pseudomonadati</taxon>
        <taxon>Pseudomonadota</taxon>
        <taxon>Betaproteobacteria</taxon>
        <taxon>Burkholderiales</taxon>
        <taxon>Burkholderiaceae</taxon>
        <taxon>Paraburkholderia</taxon>
    </lineage>
</organism>
<sequence>MNAASRIDAGFYGKVRTHGDFVGRGLSAAFVGRWDAWLQRGLLAARERHAGGWLDRYLEMPVWRFSAPPSVIDDCACTGVLMPGIDAVGRYFPFVIARQIEGAARAVDSRWHVEACALALSTLAPSFSLTAFESKLATLHEQPVALASCEGVSMWWTQEDGATHRHEGALDASLFLDLLEAYDIAR</sequence>
<dbReference type="InterPro" id="IPR038225">
    <property type="entry name" value="TagF_sf"/>
</dbReference>
<protein>
    <submittedName>
        <fullName evidence="1">Type VI secretion system-associated protein TagF</fullName>
    </submittedName>
</protein>
<dbReference type="AlphaFoldDB" id="A0A4R5L3V5"/>
<evidence type="ECO:0000313" key="2">
    <source>
        <dbReference type="Proteomes" id="UP000295606"/>
    </source>
</evidence>
<proteinExistence type="predicted"/>
<gene>
    <name evidence="1" type="primary">tagF</name>
    <name evidence="1" type="ORF">E1N52_35400</name>
</gene>
<dbReference type="InterPro" id="IPR017748">
    <property type="entry name" value="TagF"/>
</dbReference>
<reference evidence="1 2" key="1">
    <citation type="submission" date="2019-03" db="EMBL/GenBank/DDBJ databases">
        <title>Paraburkholderia sp. isolated from native Mimosa gymnas in Guartela State Park, Brazil.</title>
        <authorList>
            <person name="Paulitsch F."/>
            <person name="Hungria M."/>
            <person name="Delamuta J.R.M."/>
            <person name="Ribeiro R.A."/>
            <person name="Dall'Agnol R."/>
            <person name="Silva J.S.B."/>
        </authorList>
    </citation>
    <scope>NUCLEOTIDE SEQUENCE [LARGE SCALE GENOMIC DNA]</scope>
    <source>
        <strain evidence="1 2">CNPSo 3008</strain>
    </source>
</reference>